<evidence type="ECO:0000313" key="2">
    <source>
        <dbReference type="Proteomes" id="UP001602245"/>
    </source>
</evidence>
<evidence type="ECO:0000313" key="1">
    <source>
        <dbReference type="EMBL" id="MFF5290722.1"/>
    </source>
</evidence>
<organism evidence="1 2">
    <name type="scientific">Paractinoplanes globisporus</name>
    <dbReference type="NCBI Taxonomy" id="113565"/>
    <lineage>
        <taxon>Bacteria</taxon>
        <taxon>Bacillati</taxon>
        <taxon>Actinomycetota</taxon>
        <taxon>Actinomycetes</taxon>
        <taxon>Micromonosporales</taxon>
        <taxon>Micromonosporaceae</taxon>
        <taxon>Paractinoplanes</taxon>
    </lineage>
</organism>
<accession>A0ABW6WBN1</accession>
<dbReference type="EMBL" id="JBIAZU010000002">
    <property type="protein sequence ID" value="MFF5290722.1"/>
    <property type="molecule type" value="Genomic_DNA"/>
</dbReference>
<protein>
    <submittedName>
        <fullName evidence="1">SDR family NAD(P)-dependent oxidoreductase</fullName>
    </submittedName>
</protein>
<dbReference type="SUPFAM" id="SSF51735">
    <property type="entry name" value="NAD(P)-binding Rossmann-fold domains"/>
    <property type="match status" value="1"/>
</dbReference>
<proteinExistence type="predicted"/>
<sequence length="257" mass="28502">MTRTIVISGGTDGMGRAMALARSRRGDEVITLGSNPDKGRDVPHFHRVDLSDVDDTRRVIEAINERWPNVDALLLFANRQAPRRVETKQGLEQTFALYYLSRYLLGKGLRPRLTVNVAGVGVTKGTIHWDDLQLAHGYSMVKAQLQAGRCNDLLGVIQSPGYVLYHPGFTRSGDLTPLPKPLRLAIRIAAKLKGQPIEQAIHPIHDWIDHPPDEPLLAVDRGRKLPLDLPTLRPADARKLAEKTEQLLTSAGTARSR</sequence>
<dbReference type="Gene3D" id="3.40.50.720">
    <property type="entry name" value="NAD(P)-binding Rossmann-like Domain"/>
    <property type="match status" value="1"/>
</dbReference>
<name>A0ABW6WBN1_9ACTN</name>
<keyword evidence="2" id="KW-1185">Reference proteome</keyword>
<dbReference type="RefSeq" id="WP_040431851.1">
    <property type="nucleotide sequence ID" value="NZ_JBIAZU010000002.1"/>
</dbReference>
<dbReference type="Proteomes" id="UP001602245">
    <property type="component" value="Unassembled WGS sequence"/>
</dbReference>
<reference evidence="1 2" key="1">
    <citation type="submission" date="2024-10" db="EMBL/GenBank/DDBJ databases">
        <title>The Natural Products Discovery Center: Release of the First 8490 Sequenced Strains for Exploring Actinobacteria Biosynthetic Diversity.</title>
        <authorList>
            <person name="Kalkreuter E."/>
            <person name="Kautsar S.A."/>
            <person name="Yang D."/>
            <person name="Bader C.D."/>
            <person name="Teijaro C.N."/>
            <person name="Fluegel L."/>
            <person name="Davis C.M."/>
            <person name="Simpson J.R."/>
            <person name="Lauterbach L."/>
            <person name="Steele A.D."/>
            <person name="Gui C."/>
            <person name="Meng S."/>
            <person name="Li G."/>
            <person name="Viehrig K."/>
            <person name="Ye F."/>
            <person name="Su P."/>
            <person name="Kiefer A.F."/>
            <person name="Nichols A."/>
            <person name="Cepeda A.J."/>
            <person name="Yan W."/>
            <person name="Fan B."/>
            <person name="Jiang Y."/>
            <person name="Adhikari A."/>
            <person name="Zheng C.-J."/>
            <person name="Schuster L."/>
            <person name="Cowan T.M."/>
            <person name="Smanski M.J."/>
            <person name="Chevrette M.G."/>
            <person name="De Carvalho L.P.S."/>
            <person name="Shen B."/>
        </authorList>
    </citation>
    <scope>NUCLEOTIDE SEQUENCE [LARGE SCALE GENOMIC DNA]</scope>
    <source>
        <strain evidence="1 2">NPDC000087</strain>
    </source>
</reference>
<dbReference type="InterPro" id="IPR036291">
    <property type="entry name" value="NAD(P)-bd_dom_sf"/>
</dbReference>
<comment type="caution">
    <text evidence="1">The sequence shown here is derived from an EMBL/GenBank/DDBJ whole genome shotgun (WGS) entry which is preliminary data.</text>
</comment>
<gene>
    <name evidence="1" type="ORF">ACFY35_14855</name>
</gene>